<feature type="domain" description="Gfo/Idh/MocA-like oxidoreductase N-terminal" evidence="3">
    <location>
        <begin position="4"/>
        <end position="118"/>
    </location>
</feature>
<comment type="caution">
    <text evidence="4">The sequence shown here is derived from an EMBL/GenBank/DDBJ whole genome shotgun (WGS) entry which is preliminary data.</text>
</comment>
<dbReference type="GO" id="GO:0000166">
    <property type="term" value="F:nucleotide binding"/>
    <property type="evidence" value="ECO:0007669"/>
    <property type="project" value="InterPro"/>
</dbReference>
<accession>A0A853CMI6</accession>
<dbReference type="Pfam" id="PF01408">
    <property type="entry name" value="GFO_IDH_MocA"/>
    <property type="match status" value="1"/>
</dbReference>
<feature type="region of interest" description="Disordered" evidence="2">
    <location>
        <begin position="294"/>
        <end position="313"/>
    </location>
</feature>
<evidence type="ECO:0000313" key="5">
    <source>
        <dbReference type="Proteomes" id="UP000541969"/>
    </source>
</evidence>
<dbReference type="AlphaFoldDB" id="A0A853CMI6"/>
<sequence length="313" mass="32025">MTPLRIGLVGAGPWAGLSTGPMIAAGAATELSAVYARRQDAAASIAARHGGVVARTFDDLLASCDAVAFAVPPDVQSDLAPRAAAAGRHLLLEKPLAGSVAAAEAVAAAAAEAGVVTQMVLTNRYTQPVRDFLRQLSEEVVRGVSAQLISGAALTGSPFATPWRDRNSALLDVGPHVLDLLDAIAGPICAVSAVRDPSGCLALTCRHSGGAISTALLSSTTPGTRGPLRCEVLTDRGLLVLPDPSSHPRADLQRTIADEFAAAVANRSPHALDVVHGLRLQRLLDAVERSAASGAPVALDTASPQHPVVEGDR</sequence>
<name>A0A853CMI6_9ACTN</name>
<keyword evidence="5" id="KW-1185">Reference proteome</keyword>
<keyword evidence="1" id="KW-0560">Oxidoreductase</keyword>
<gene>
    <name evidence="4" type="ORF">GGQ55_003481</name>
</gene>
<evidence type="ECO:0000256" key="1">
    <source>
        <dbReference type="ARBA" id="ARBA00023002"/>
    </source>
</evidence>
<dbReference type="Gene3D" id="3.40.50.720">
    <property type="entry name" value="NAD(P)-binding Rossmann-like Domain"/>
    <property type="match status" value="1"/>
</dbReference>
<proteinExistence type="predicted"/>
<dbReference type="EMBL" id="JACBZT010000001">
    <property type="protein sequence ID" value="NYJ07203.1"/>
    <property type="molecule type" value="Genomic_DNA"/>
</dbReference>
<dbReference type="InterPro" id="IPR050463">
    <property type="entry name" value="Gfo/Idh/MocA_oxidrdct_glycsds"/>
</dbReference>
<dbReference type="GO" id="GO:0016491">
    <property type="term" value="F:oxidoreductase activity"/>
    <property type="evidence" value="ECO:0007669"/>
    <property type="project" value="UniProtKB-KW"/>
</dbReference>
<dbReference type="SUPFAM" id="SSF51735">
    <property type="entry name" value="NAD(P)-binding Rossmann-fold domains"/>
    <property type="match status" value="1"/>
</dbReference>
<dbReference type="SUPFAM" id="SSF55347">
    <property type="entry name" value="Glyceraldehyde-3-phosphate dehydrogenase-like, C-terminal domain"/>
    <property type="match status" value="1"/>
</dbReference>
<dbReference type="RefSeq" id="WP_179718878.1">
    <property type="nucleotide sequence ID" value="NZ_JACBZT010000001.1"/>
</dbReference>
<dbReference type="PANTHER" id="PTHR43818:SF11">
    <property type="entry name" value="BCDNA.GH03377"/>
    <property type="match status" value="1"/>
</dbReference>
<evidence type="ECO:0000256" key="2">
    <source>
        <dbReference type="SAM" id="MobiDB-lite"/>
    </source>
</evidence>
<evidence type="ECO:0000313" key="4">
    <source>
        <dbReference type="EMBL" id="NYJ07203.1"/>
    </source>
</evidence>
<organism evidence="4 5">
    <name type="scientific">Petropleomorpha daqingensis</name>
    <dbReference type="NCBI Taxonomy" id="2026353"/>
    <lineage>
        <taxon>Bacteria</taxon>
        <taxon>Bacillati</taxon>
        <taxon>Actinomycetota</taxon>
        <taxon>Actinomycetes</taxon>
        <taxon>Geodermatophilales</taxon>
        <taxon>Geodermatophilaceae</taxon>
        <taxon>Petropleomorpha</taxon>
    </lineage>
</organism>
<dbReference type="InterPro" id="IPR000683">
    <property type="entry name" value="Gfo/Idh/MocA-like_OxRdtase_N"/>
</dbReference>
<protein>
    <submittedName>
        <fullName evidence="4">Putative dehydrogenase</fullName>
    </submittedName>
</protein>
<dbReference type="Gene3D" id="3.30.360.10">
    <property type="entry name" value="Dihydrodipicolinate Reductase, domain 2"/>
    <property type="match status" value="1"/>
</dbReference>
<dbReference type="InterPro" id="IPR036291">
    <property type="entry name" value="NAD(P)-bd_dom_sf"/>
</dbReference>
<dbReference type="PANTHER" id="PTHR43818">
    <property type="entry name" value="BCDNA.GH03377"/>
    <property type="match status" value="1"/>
</dbReference>
<reference evidence="4 5" key="1">
    <citation type="submission" date="2020-07" db="EMBL/GenBank/DDBJ databases">
        <title>Sequencing the genomes of 1000 actinobacteria strains.</title>
        <authorList>
            <person name="Klenk H.-P."/>
        </authorList>
    </citation>
    <scope>NUCLEOTIDE SEQUENCE [LARGE SCALE GENOMIC DNA]</scope>
    <source>
        <strain evidence="4 5">DSM 104001</strain>
    </source>
</reference>
<dbReference type="Proteomes" id="UP000541969">
    <property type="component" value="Unassembled WGS sequence"/>
</dbReference>
<evidence type="ECO:0000259" key="3">
    <source>
        <dbReference type="Pfam" id="PF01408"/>
    </source>
</evidence>